<evidence type="ECO:0000313" key="1">
    <source>
        <dbReference type="EMBL" id="KAK3508209.1"/>
    </source>
</evidence>
<comment type="caution">
    <text evidence="1">The sequence shown here is derived from an EMBL/GenBank/DDBJ whole genome shotgun (WGS) entry which is preliminary data.</text>
</comment>
<evidence type="ECO:0000313" key="2">
    <source>
        <dbReference type="Proteomes" id="UP001274896"/>
    </source>
</evidence>
<organism evidence="1 2">
    <name type="scientific">Hemibagrus guttatus</name>
    <dbReference type="NCBI Taxonomy" id="175788"/>
    <lineage>
        <taxon>Eukaryota</taxon>
        <taxon>Metazoa</taxon>
        <taxon>Chordata</taxon>
        <taxon>Craniata</taxon>
        <taxon>Vertebrata</taxon>
        <taxon>Euteleostomi</taxon>
        <taxon>Actinopterygii</taxon>
        <taxon>Neopterygii</taxon>
        <taxon>Teleostei</taxon>
        <taxon>Ostariophysi</taxon>
        <taxon>Siluriformes</taxon>
        <taxon>Bagridae</taxon>
        <taxon>Hemibagrus</taxon>
    </lineage>
</organism>
<dbReference type="AlphaFoldDB" id="A0AAE0PU12"/>
<gene>
    <name evidence="1" type="ORF">QTP70_017694</name>
</gene>
<feature type="non-terminal residue" evidence="1">
    <location>
        <position position="1"/>
    </location>
</feature>
<dbReference type="Proteomes" id="UP001274896">
    <property type="component" value="Unassembled WGS sequence"/>
</dbReference>
<dbReference type="EMBL" id="JAUCMX010000028">
    <property type="protein sequence ID" value="KAK3508209.1"/>
    <property type="molecule type" value="Genomic_DNA"/>
</dbReference>
<keyword evidence="2" id="KW-1185">Reference proteome</keyword>
<protein>
    <submittedName>
        <fullName evidence="1">Uncharacterized protein</fullName>
    </submittedName>
</protein>
<sequence length="128" mass="13681">MLSSAAPLSALPIAVSSSTLTSPPVPPHVIAPVSPTQDTEENLAVGNQNVPGMDLVDNLADYLVELKGQTGLTLSSQQVNDIVALWENLLDFDKQRVVFAATPQERLTTGRFRSPKKVVFTPGVDSLK</sequence>
<reference evidence="1" key="1">
    <citation type="submission" date="2023-06" db="EMBL/GenBank/DDBJ databases">
        <title>Male Hemibagrus guttatus genome.</title>
        <authorList>
            <person name="Bian C."/>
        </authorList>
    </citation>
    <scope>NUCLEOTIDE SEQUENCE</scope>
    <source>
        <strain evidence="1">Male_cb2023</strain>
        <tissue evidence="1">Muscle</tissue>
    </source>
</reference>
<accession>A0AAE0PU12</accession>
<proteinExistence type="predicted"/>
<name>A0AAE0PU12_9TELE</name>